<gene>
    <name evidence="2" type="ORF">SAMN05444168_6569</name>
</gene>
<dbReference type="Proteomes" id="UP000184693">
    <property type="component" value="Unassembled WGS sequence"/>
</dbReference>
<reference evidence="2 3" key="1">
    <citation type="submission" date="2016-11" db="EMBL/GenBank/DDBJ databases">
        <authorList>
            <person name="Jaros S."/>
            <person name="Januszkiewicz K."/>
            <person name="Wedrychowicz H."/>
        </authorList>
    </citation>
    <scope>NUCLEOTIDE SEQUENCE [LARGE SCALE GENOMIC DNA]</scope>
    <source>
        <strain evidence="2 3">GAS86</strain>
    </source>
</reference>
<organism evidence="2 3">
    <name type="scientific">Paraburkholderia phenazinium</name>
    <dbReference type="NCBI Taxonomy" id="60549"/>
    <lineage>
        <taxon>Bacteria</taxon>
        <taxon>Pseudomonadati</taxon>
        <taxon>Pseudomonadota</taxon>
        <taxon>Betaproteobacteria</taxon>
        <taxon>Burkholderiales</taxon>
        <taxon>Burkholderiaceae</taxon>
        <taxon>Paraburkholderia</taxon>
    </lineage>
</organism>
<evidence type="ECO:0000256" key="1">
    <source>
        <dbReference type="SAM" id="MobiDB-lite"/>
    </source>
</evidence>
<sequence>MFFRPGTTRIPFRANEQKRKVGRRLQRIELDPANDRHARAAVVAYADSCAPEMPWLAELLRETAKRDSDDDLSACAATVRRVFGLAQDWAATQPDYAHGAWEHVRIHLDAALNSRSKPQNDDENDEGESDAKSFAPTRTG</sequence>
<dbReference type="OrthoDB" id="9108797at2"/>
<feature type="region of interest" description="Disordered" evidence="1">
    <location>
        <begin position="112"/>
        <end position="140"/>
    </location>
</feature>
<dbReference type="AlphaFoldDB" id="A0A1N6KAD3"/>
<accession>A0A1N6KAD3</accession>
<dbReference type="RefSeq" id="WP_074268375.1">
    <property type="nucleotide sequence ID" value="NZ_FSRM01000002.1"/>
</dbReference>
<evidence type="ECO:0000313" key="2">
    <source>
        <dbReference type="EMBL" id="SIO53491.1"/>
    </source>
</evidence>
<proteinExistence type="predicted"/>
<evidence type="ECO:0008006" key="4">
    <source>
        <dbReference type="Google" id="ProtNLM"/>
    </source>
</evidence>
<evidence type="ECO:0000313" key="3">
    <source>
        <dbReference type="Proteomes" id="UP000184693"/>
    </source>
</evidence>
<protein>
    <recommendedName>
        <fullName evidence="4">ATP-dependent Zn protease</fullName>
    </recommendedName>
</protein>
<name>A0A1N6KAD3_9BURK</name>
<dbReference type="EMBL" id="FSRM01000002">
    <property type="protein sequence ID" value="SIO53491.1"/>
    <property type="molecule type" value="Genomic_DNA"/>
</dbReference>